<comment type="caution">
    <text evidence="1">The sequence shown here is derived from an EMBL/GenBank/DDBJ whole genome shotgun (WGS) entry which is preliminary data.</text>
</comment>
<reference evidence="1" key="1">
    <citation type="submission" date="2021-03" db="EMBL/GenBank/DDBJ databases">
        <title>Draft genome sequence of rust myrtle Austropuccinia psidii MF-1, a brazilian biotype.</title>
        <authorList>
            <person name="Quecine M.C."/>
            <person name="Pachon D.M.R."/>
            <person name="Bonatelli M.L."/>
            <person name="Correr F.H."/>
            <person name="Franceschini L.M."/>
            <person name="Leite T.F."/>
            <person name="Margarido G.R.A."/>
            <person name="Almeida C.A."/>
            <person name="Ferrarezi J.A."/>
            <person name="Labate C.A."/>
        </authorList>
    </citation>
    <scope>NUCLEOTIDE SEQUENCE</scope>
    <source>
        <strain evidence="1">MF-1</strain>
    </source>
</reference>
<keyword evidence="2" id="KW-1185">Reference proteome</keyword>
<evidence type="ECO:0000313" key="2">
    <source>
        <dbReference type="Proteomes" id="UP000765509"/>
    </source>
</evidence>
<accession>A0A9Q3CQ12</accession>
<dbReference type="AlphaFoldDB" id="A0A9Q3CQ12"/>
<organism evidence="1 2">
    <name type="scientific">Austropuccinia psidii MF-1</name>
    <dbReference type="NCBI Taxonomy" id="1389203"/>
    <lineage>
        <taxon>Eukaryota</taxon>
        <taxon>Fungi</taxon>
        <taxon>Dikarya</taxon>
        <taxon>Basidiomycota</taxon>
        <taxon>Pucciniomycotina</taxon>
        <taxon>Pucciniomycetes</taxon>
        <taxon>Pucciniales</taxon>
        <taxon>Sphaerophragmiaceae</taxon>
        <taxon>Austropuccinia</taxon>
    </lineage>
</organism>
<gene>
    <name evidence="1" type="ORF">O181_027432</name>
</gene>
<name>A0A9Q3CQ12_9BASI</name>
<protein>
    <submittedName>
        <fullName evidence="1">Uncharacterized protein</fullName>
    </submittedName>
</protein>
<proteinExistence type="predicted"/>
<sequence>MSTLTYPYASATPPPPHDFPAMLLPHPCASAPLPHPHDFPQTLQPYVGPHQSLRFGTPSAYHACAPTQYMCLMPPPLLNLPHPRLIFSAGYHAYTPVLDL</sequence>
<evidence type="ECO:0000313" key="1">
    <source>
        <dbReference type="EMBL" id="MBW0487717.1"/>
    </source>
</evidence>
<dbReference type="EMBL" id="AVOT02009260">
    <property type="protein sequence ID" value="MBW0487717.1"/>
    <property type="molecule type" value="Genomic_DNA"/>
</dbReference>
<dbReference type="Proteomes" id="UP000765509">
    <property type="component" value="Unassembled WGS sequence"/>
</dbReference>